<comment type="caution">
    <text evidence="2">The sequence shown here is derived from an EMBL/GenBank/DDBJ whole genome shotgun (WGS) entry which is preliminary data.</text>
</comment>
<proteinExistence type="predicted"/>
<dbReference type="AlphaFoldDB" id="A0A399JFI6"/>
<dbReference type="GO" id="GO:0016787">
    <property type="term" value="F:hydrolase activity"/>
    <property type="evidence" value="ECO:0007669"/>
    <property type="project" value="InterPro"/>
</dbReference>
<dbReference type="Proteomes" id="UP000265419">
    <property type="component" value="Unassembled WGS sequence"/>
</dbReference>
<dbReference type="EMBL" id="QQXK01000004">
    <property type="protein sequence ID" value="RII43347.1"/>
    <property type="molecule type" value="Genomic_DNA"/>
</dbReference>
<name>A0A399JFI6_9MICC</name>
<evidence type="ECO:0000313" key="3">
    <source>
        <dbReference type="Proteomes" id="UP000265419"/>
    </source>
</evidence>
<evidence type="ECO:0000313" key="2">
    <source>
        <dbReference type="EMBL" id="RII43347.1"/>
    </source>
</evidence>
<protein>
    <submittedName>
        <fullName evidence="2">Phospholipase</fullName>
    </submittedName>
</protein>
<dbReference type="Pfam" id="PF02230">
    <property type="entry name" value="Abhydrolase_2"/>
    <property type="match status" value="1"/>
</dbReference>
<organism evidence="2 3">
    <name type="scientific">Galactobacter valiniphilus</name>
    <dbReference type="NCBI Taxonomy" id="2676122"/>
    <lineage>
        <taxon>Bacteria</taxon>
        <taxon>Bacillati</taxon>
        <taxon>Actinomycetota</taxon>
        <taxon>Actinomycetes</taxon>
        <taxon>Micrococcales</taxon>
        <taxon>Micrococcaceae</taxon>
        <taxon>Galactobacter</taxon>
    </lineage>
</organism>
<dbReference type="Gene3D" id="3.40.50.1820">
    <property type="entry name" value="alpha/beta hydrolase"/>
    <property type="match status" value="1"/>
</dbReference>
<evidence type="ECO:0000259" key="1">
    <source>
        <dbReference type="Pfam" id="PF02230"/>
    </source>
</evidence>
<gene>
    <name evidence="2" type="ORF">DWB68_03110</name>
</gene>
<accession>A0A399JFI6</accession>
<dbReference type="InterPro" id="IPR003140">
    <property type="entry name" value="PLipase/COase/thioEstase"/>
</dbReference>
<keyword evidence="3" id="KW-1185">Reference proteome</keyword>
<dbReference type="SUPFAM" id="SSF53474">
    <property type="entry name" value="alpha/beta-Hydrolases"/>
    <property type="match status" value="1"/>
</dbReference>
<sequence>MLHGYGSDTGAVTPLFDVLPLTATGVAVRGPFEMDDDQYGWFLLDWGLRPDLSRVIEAASSVLALQDRLAPSFRSVSVLGHSQGMAMATTLLRLRPHAYRCAVGLSGFVVEQPLLDLGNDGAPRIPFFWGRDPGEFVINPDAQESAGAWLEEHTALTARTYPGMGHGIGVDEIRDVGTFLRHYLAA</sequence>
<dbReference type="InterPro" id="IPR029058">
    <property type="entry name" value="AB_hydrolase_fold"/>
</dbReference>
<feature type="domain" description="Phospholipase/carboxylesterase/thioesterase" evidence="1">
    <location>
        <begin position="76"/>
        <end position="182"/>
    </location>
</feature>
<reference evidence="2 3" key="1">
    <citation type="submission" date="2018-07" db="EMBL/GenBank/DDBJ databases">
        <title>Arthrobacter sp. nov., isolated from raw cow's milk with high bacterial count.</title>
        <authorList>
            <person name="Hahne J."/>
            <person name="Isele D."/>
            <person name="Lipski A."/>
        </authorList>
    </citation>
    <scope>NUCLEOTIDE SEQUENCE [LARGE SCALE GENOMIC DNA]</scope>
    <source>
        <strain evidence="2 3">JZ R-35</strain>
    </source>
</reference>